<dbReference type="Proteomes" id="UP001164286">
    <property type="component" value="Unassembled WGS sequence"/>
</dbReference>
<dbReference type="EMBL" id="JAKWFO010000003">
    <property type="protein sequence ID" value="KAI9637927.1"/>
    <property type="molecule type" value="Genomic_DNA"/>
</dbReference>
<reference evidence="10" key="1">
    <citation type="journal article" date="2022" name="G3 (Bethesda)">
        <title>High quality genome of the basidiomycete yeast Dioszegia hungarica PDD-24b-2 isolated from cloud water.</title>
        <authorList>
            <person name="Jarrige D."/>
            <person name="Haridas S."/>
            <person name="Bleykasten-Grosshans C."/>
            <person name="Joly M."/>
            <person name="Nadalig T."/>
            <person name="Sancelme M."/>
            <person name="Vuilleumier S."/>
            <person name="Grigoriev I.V."/>
            <person name="Amato P."/>
            <person name="Bringel F."/>
        </authorList>
    </citation>
    <scope>NUCLEOTIDE SEQUENCE</scope>
    <source>
        <strain evidence="10">PDD-24b-2</strain>
    </source>
</reference>
<feature type="compositionally biased region" description="Low complexity" evidence="7">
    <location>
        <begin position="409"/>
        <end position="420"/>
    </location>
</feature>
<dbReference type="Pfam" id="PF00168">
    <property type="entry name" value="C2"/>
    <property type="match status" value="1"/>
</dbReference>
<accession>A0AA38HD63</accession>
<dbReference type="CDD" id="cd08558">
    <property type="entry name" value="PI-PLCc_eukaryota"/>
    <property type="match status" value="1"/>
</dbReference>
<dbReference type="PANTHER" id="PTHR10336:SF36">
    <property type="entry name" value="1-PHOSPHATIDYLINOSITOL 4,5-BISPHOSPHATE PHOSPHODIESTERASE BETA-4"/>
    <property type="match status" value="1"/>
</dbReference>
<feature type="region of interest" description="Disordered" evidence="7">
    <location>
        <begin position="396"/>
        <end position="476"/>
    </location>
</feature>
<dbReference type="RefSeq" id="XP_052947704.1">
    <property type="nucleotide sequence ID" value="XM_053088300.1"/>
</dbReference>
<evidence type="ECO:0000259" key="8">
    <source>
        <dbReference type="PROSITE" id="PS50004"/>
    </source>
</evidence>
<evidence type="ECO:0000256" key="7">
    <source>
        <dbReference type="SAM" id="MobiDB-lite"/>
    </source>
</evidence>
<dbReference type="InterPro" id="IPR001192">
    <property type="entry name" value="PI-PLC_fam"/>
</dbReference>
<evidence type="ECO:0000259" key="9">
    <source>
        <dbReference type="PROSITE" id="PS50008"/>
    </source>
</evidence>
<dbReference type="Pfam" id="PF00387">
    <property type="entry name" value="PI-PLC-Y"/>
    <property type="match status" value="1"/>
</dbReference>
<dbReference type="AlphaFoldDB" id="A0AA38HD63"/>
<evidence type="ECO:0000256" key="5">
    <source>
        <dbReference type="ARBA" id="ARBA00023224"/>
    </source>
</evidence>
<dbReference type="InterPro" id="IPR017946">
    <property type="entry name" value="PLC-like_Pdiesterase_TIM-brl"/>
</dbReference>
<dbReference type="SMART" id="SM00239">
    <property type="entry name" value="C2"/>
    <property type="match status" value="1"/>
</dbReference>
<evidence type="ECO:0000256" key="1">
    <source>
        <dbReference type="ARBA" id="ARBA00012368"/>
    </source>
</evidence>
<evidence type="ECO:0000313" key="11">
    <source>
        <dbReference type="Proteomes" id="UP001164286"/>
    </source>
</evidence>
<name>A0AA38HD63_9TREE</name>
<dbReference type="SUPFAM" id="SSF51695">
    <property type="entry name" value="PLC-like phosphodiesterases"/>
    <property type="match status" value="1"/>
</dbReference>
<dbReference type="Gene3D" id="3.20.20.190">
    <property type="entry name" value="Phosphatidylinositol (PI) phosphodiesterase"/>
    <property type="match status" value="1"/>
</dbReference>
<feature type="domain" description="PI-PLC Y-box" evidence="9">
    <location>
        <begin position="484"/>
        <end position="599"/>
    </location>
</feature>
<feature type="compositionally biased region" description="Polar residues" evidence="7">
    <location>
        <begin position="430"/>
        <end position="444"/>
    </location>
</feature>
<dbReference type="GO" id="GO:0051209">
    <property type="term" value="P:release of sequestered calcium ion into cytosol"/>
    <property type="evidence" value="ECO:0007669"/>
    <property type="project" value="TreeGrafter"/>
</dbReference>
<dbReference type="GO" id="GO:0004435">
    <property type="term" value="F:phosphatidylinositol-4,5-bisphosphate phospholipase C activity"/>
    <property type="evidence" value="ECO:0007669"/>
    <property type="project" value="UniProtKB-EC"/>
</dbReference>
<evidence type="ECO:0000256" key="3">
    <source>
        <dbReference type="ARBA" id="ARBA00022963"/>
    </source>
</evidence>
<evidence type="ECO:0000256" key="6">
    <source>
        <dbReference type="RuleBase" id="RU361133"/>
    </source>
</evidence>
<feature type="compositionally biased region" description="Low complexity" evidence="7">
    <location>
        <begin position="459"/>
        <end position="474"/>
    </location>
</feature>
<sequence length="735" mass="81416">MSSENTSPVPPPLAKGVPMLKISSKKMKQVIMRLSDGCITWAGTASSRVPINQIRELRLGQPPNDAALTSSRWITIVYVRGKEWKILHMISLTDDVHDHWIETLRTLVAETSDRAVAEIKPSDPDLIWIRQLWPAGSSTIDMGTAVGLCRSIGLAVPKALQEAYKGPLNVSDFRQLIKDAQTRPELDALYARLSSSGPFVKAKVERFLLETQKISNPAAAVTIFTTYAKDDPTAWTLDSLSDFLASQDNVPTREMDMTRPLSEYYISSSHNTYLVGEQWRGESTVEGYIRVLLAGCRCVELDCHDGETEPEVYHKLTLTSRVTVREICKAIDKYAFVASPYPIILSAEIHCNLSQQALMARTMREIFGDKLVTCPLDDRTQLPSPEDLRYRVLFKAKPKAPPPPPPSPSASANLASPSPSRDTFFDSRGSAITSSDTESDSPTAKLTKLVRRISFGGKSDTSSSGSGSSAASADTPKKAFSDDLKALLVYTAGVKYAGFSKLNVYQPNEQFSVSDRTAERIIRENKLDWVKHNMTHLTRIYPKGARLNSSNYDPRPAWSAGNQLVALNWQTIDQGTILNHALFADSPAPGYVLKPLALRTKIAEMPVTVRIRIEVISAQRLPLSAADLYVEGQIDEHEQETKVVKGTSMAPAWNETMEWTVKTVPSLLDLTFVRLDIRAKGEGSVAQWVRPIAAMPRGYRYLPLYDGMFSKFVFATLFVKVDVEVVDTTAGGRRK</sequence>
<protein>
    <recommendedName>
        <fullName evidence="1 6">Phosphoinositide phospholipase C</fullName>
        <ecNumber evidence="1 6">3.1.4.11</ecNumber>
    </recommendedName>
</protein>
<keyword evidence="2 6" id="KW-0378">Hydrolase</keyword>
<dbReference type="Pfam" id="PF00388">
    <property type="entry name" value="PI-PLC-X"/>
    <property type="match status" value="1"/>
</dbReference>
<dbReference type="PRINTS" id="PR00390">
    <property type="entry name" value="PHPHLIPASEC"/>
</dbReference>
<gene>
    <name evidence="10" type="ORF">MKK02DRAFT_31467</name>
</gene>
<dbReference type="SUPFAM" id="SSF47473">
    <property type="entry name" value="EF-hand"/>
    <property type="match status" value="1"/>
</dbReference>
<dbReference type="InterPro" id="IPR011992">
    <property type="entry name" value="EF-hand-dom_pair"/>
</dbReference>
<dbReference type="SMART" id="SM00148">
    <property type="entry name" value="PLCXc"/>
    <property type="match status" value="1"/>
</dbReference>
<evidence type="ECO:0000313" key="10">
    <source>
        <dbReference type="EMBL" id="KAI9637927.1"/>
    </source>
</evidence>
<dbReference type="PANTHER" id="PTHR10336">
    <property type="entry name" value="PHOSPHOINOSITIDE-SPECIFIC PHOSPHOLIPASE C FAMILY PROTEIN"/>
    <property type="match status" value="1"/>
</dbReference>
<comment type="catalytic activity">
    <reaction evidence="6">
        <text>a 1,2-diacyl-sn-glycero-3-phospho-(1D-myo-inositol-4,5-bisphosphate) + H2O = 1D-myo-inositol 1,4,5-trisphosphate + a 1,2-diacyl-sn-glycerol + H(+)</text>
        <dbReference type="Rhea" id="RHEA:33179"/>
        <dbReference type="ChEBI" id="CHEBI:15377"/>
        <dbReference type="ChEBI" id="CHEBI:15378"/>
        <dbReference type="ChEBI" id="CHEBI:17815"/>
        <dbReference type="ChEBI" id="CHEBI:58456"/>
        <dbReference type="ChEBI" id="CHEBI:203600"/>
        <dbReference type="EC" id="3.1.4.11"/>
    </reaction>
</comment>
<feature type="domain" description="C2" evidence="8">
    <location>
        <begin position="588"/>
        <end position="706"/>
    </location>
</feature>
<organism evidence="10 11">
    <name type="scientific">Dioszegia hungarica</name>
    <dbReference type="NCBI Taxonomy" id="4972"/>
    <lineage>
        <taxon>Eukaryota</taxon>
        <taxon>Fungi</taxon>
        <taxon>Dikarya</taxon>
        <taxon>Basidiomycota</taxon>
        <taxon>Agaricomycotina</taxon>
        <taxon>Tremellomycetes</taxon>
        <taxon>Tremellales</taxon>
        <taxon>Bulleribasidiaceae</taxon>
        <taxon>Dioszegia</taxon>
    </lineage>
</organism>
<dbReference type="GeneID" id="77727505"/>
<evidence type="ECO:0000256" key="2">
    <source>
        <dbReference type="ARBA" id="ARBA00022801"/>
    </source>
</evidence>
<dbReference type="SMART" id="SM00149">
    <property type="entry name" value="PLCYc"/>
    <property type="match status" value="1"/>
</dbReference>
<keyword evidence="11" id="KW-1185">Reference proteome</keyword>
<keyword evidence="3 6" id="KW-0442">Lipid degradation</keyword>
<dbReference type="SUPFAM" id="SSF49562">
    <property type="entry name" value="C2 domain (Calcium/lipid-binding domain, CaLB)"/>
    <property type="match status" value="1"/>
</dbReference>
<dbReference type="Gene3D" id="2.60.40.150">
    <property type="entry name" value="C2 domain"/>
    <property type="match status" value="1"/>
</dbReference>
<dbReference type="InterPro" id="IPR035892">
    <property type="entry name" value="C2_domain_sf"/>
</dbReference>
<keyword evidence="5" id="KW-0807">Transducer</keyword>
<dbReference type="PROSITE" id="PS50007">
    <property type="entry name" value="PIPLC_X_DOMAIN"/>
    <property type="match status" value="1"/>
</dbReference>
<dbReference type="GO" id="GO:0048015">
    <property type="term" value="P:phosphatidylinositol-mediated signaling"/>
    <property type="evidence" value="ECO:0007669"/>
    <property type="project" value="TreeGrafter"/>
</dbReference>
<keyword evidence="4 6" id="KW-0443">Lipid metabolism</keyword>
<dbReference type="SUPFAM" id="SSF50729">
    <property type="entry name" value="PH domain-like"/>
    <property type="match status" value="1"/>
</dbReference>
<dbReference type="GO" id="GO:0016042">
    <property type="term" value="P:lipid catabolic process"/>
    <property type="evidence" value="ECO:0007669"/>
    <property type="project" value="UniProtKB-KW"/>
</dbReference>
<dbReference type="PROSITE" id="PS50004">
    <property type="entry name" value="C2"/>
    <property type="match status" value="1"/>
</dbReference>
<evidence type="ECO:0000256" key="4">
    <source>
        <dbReference type="ARBA" id="ARBA00023098"/>
    </source>
</evidence>
<feature type="compositionally biased region" description="Pro residues" evidence="7">
    <location>
        <begin position="399"/>
        <end position="408"/>
    </location>
</feature>
<dbReference type="InterPro" id="IPR011993">
    <property type="entry name" value="PH-like_dom_sf"/>
</dbReference>
<dbReference type="InterPro" id="IPR000008">
    <property type="entry name" value="C2_dom"/>
</dbReference>
<proteinExistence type="predicted"/>
<dbReference type="CDD" id="cd00275">
    <property type="entry name" value="C2_PLC_like"/>
    <property type="match status" value="1"/>
</dbReference>
<dbReference type="InterPro" id="IPR000909">
    <property type="entry name" value="PLipase_C_PInositol-sp_X_dom"/>
</dbReference>
<dbReference type="PROSITE" id="PS50008">
    <property type="entry name" value="PIPLC_Y_DOMAIN"/>
    <property type="match status" value="1"/>
</dbReference>
<dbReference type="Gene3D" id="2.30.29.30">
    <property type="entry name" value="Pleckstrin-homology domain (PH domain)/Phosphotyrosine-binding domain (PTB)"/>
    <property type="match status" value="1"/>
</dbReference>
<dbReference type="InterPro" id="IPR001711">
    <property type="entry name" value="PLipase_C_Pinositol-sp_Y"/>
</dbReference>
<comment type="caution">
    <text evidence="10">The sequence shown here is derived from an EMBL/GenBank/DDBJ whole genome shotgun (WGS) entry which is preliminary data.</text>
</comment>
<dbReference type="EC" id="3.1.4.11" evidence="1 6"/>